<reference evidence="2 3" key="1">
    <citation type="submission" date="2016-11" db="EMBL/GenBank/DDBJ databases">
        <authorList>
            <person name="Jaros S."/>
            <person name="Januszkiewicz K."/>
            <person name="Wedrychowicz H."/>
        </authorList>
    </citation>
    <scope>NUCLEOTIDE SEQUENCE [LARGE SCALE GENOMIC DNA]</scope>
    <source>
        <strain evidence="2 3">DSM 17737</strain>
    </source>
</reference>
<gene>
    <name evidence="2" type="ORF">SAMN05443662_1550</name>
</gene>
<dbReference type="Proteomes" id="UP000198461">
    <property type="component" value="Unassembled WGS sequence"/>
</dbReference>
<dbReference type="RefSeq" id="WP_074201793.1">
    <property type="nucleotide sequence ID" value="NZ_FSRE01000003.1"/>
</dbReference>
<organism evidence="2 3">
    <name type="scientific">Sulfurivirga caldicuralii</name>
    <dbReference type="NCBI Taxonomy" id="364032"/>
    <lineage>
        <taxon>Bacteria</taxon>
        <taxon>Pseudomonadati</taxon>
        <taxon>Pseudomonadota</taxon>
        <taxon>Gammaproteobacteria</taxon>
        <taxon>Thiotrichales</taxon>
        <taxon>Piscirickettsiaceae</taxon>
        <taxon>Sulfurivirga</taxon>
    </lineage>
</organism>
<sequence length="125" mass="13661">MLNRLLPLFLLSLPLHLAAAQPASDTTPLTCHVKWAQKDGKRVTVDNKQVMQVTDTGDQLQVGNVRYMQTLTKANRRYFSSPDRLLHACVIDEDGGQSKVILRISGTATTMVMGCQAPLVAASNP</sequence>
<dbReference type="AlphaFoldDB" id="A0A1N6GXV8"/>
<name>A0A1N6GXV8_9GAMM</name>
<feature type="signal peptide" evidence="1">
    <location>
        <begin position="1"/>
        <end position="19"/>
    </location>
</feature>
<accession>A0A1N6GXV8</accession>
<keyword evidence="1" id="KW-0732">Signal</keyword>
<keyword evidence="3" id="KW-1185">Reference proteome</keyword>
<dbReference type="EMBL" id="FSRE01000003">
    <property type="protein sequence ID" value="SIO12282.1"/>
    <property type="molecule type" value="Genomic_DNA"/>
</dbReference>
<evidence type="ECO:0000256" key="1">
    <source>
        <dbReference type="SAM" id="SignalP"/>
    </source>
</evidence>
<dbReference type="STRING" id="364032.SAMN05443662_1550"/>
<protein>
    <submittedName>
        <fullName evidence="2">Uncharacterized protein</fullName>
    </submittedName>
</protein>
<feature type="chain" id="PRO_5012817014" evidence="1">
    <location>
        <begin position="20"/>
        <end position="125"/>
    </location>
</feature>
<proteinExistence type="predicted"/>
<evidence type="ECO:0000313" key="3">
    <source>
        <dbReference type="Proteomes" id="UP000198461"/>
    </source>
</evidence>
<evidence type="ECO:0000313" key="2">
    <source>
        <dbReference type="EMBL" id="SIO12282.1"/>
    </source>
</evidence>